<reference evidence="1 2" key="1">
    <citation type="submission" date="2019-02" db="EMBL/GenBank/DDBJ databases">
        <title>Deep-cultivation of Planctomycetes and their phenomic and genomic characterization uncovers novel biology.</title>
        <authorList>
            <person name="Wiegand S."/>
            <person name="Jogler M."/>
            <person name="Boedeker C."/>
            <person name="Pinto D."/>
            <person name="Vollmers J."/>
            <person name="Rivas-Marin E."/>
            <person name="Kohn T."/>
            <person name="Peeters S.H."/>
            <person name="Heuer A."/>
            <person name="Rast P."/>
            <person name="Oberbeckmann S."/>
            <person name="Bunk B."/>
            <person name="Jeske O."/>
            <person name="Meyerdierks A."/>
            <person name="Storesund J.E."/>
            <person name="Kallscheuer N."/>
            <person name="Luecker S."/>
            <person name="Lage O.M."/>
            <person name="Pohl T."/>
            <person name="Merkel B.J."/>
            <person name="Hornburger P."/>
            <person name="Mueller R.-W."/>
            <person name="Bruemmer F."/>
            <person name="Labrenz M."/>
            <person name="Spormann A.M."/>
            <person name="Op Den Camp H."/>
            <person name="Overmann J."/>
            <person name="Amann R."/>
            <person name="Jetten M.S.M."/>
            <person name="Mascher T."/>
            <person name="Medema M.H."/>
            <person name="Devos D.P."/>
            <person name="Kaster A.-K."/>
            <person name="Ovreas L."/>
            <person name="Rohde M."/>
            <person name="Galperin M.Y."/>
            <person name="Jogler C."/>
        </authorList>
    </citation>
    <scope>NUCLEOTIDE SEQUENCE [LARGE SCALE GENOMIC DNA]</scope>
    <source>
        <strain evidence="1 2">CA54</strain>
    </source>
</reference>
<dbReference type="Proteomes" id="UP000320735">
    <property type="component" value="Unassembled WGS sequence"/>
</dbReference>
<organism evidence="1 2">
    <name type="scientific">Symmachiella macrocystis</name>
    <dbReference type="NCBI Taxonomy" id="2527985"/>
    <lineage>
        <taxon>Bacteria</taxon>
        <taxon>Pseudomonadati</taxon>
        <taxon>Planctomycetota</taxon>
        <taxon>Planctomycetia</taxon>
        <taxon>Planctomycetales</taxon>
        <taxon>Planctomycetaceae</taxon>
        <taxon>Symmachiella</taxon>
    </lineage>
</organism>
<dbReference type="EMBL" id="SJPP01000001">
    <property type="protein sequence ID" value="TWU13354.1"/>
    <property type="molecule type" value="Genomic_DNA"/>
</dbReference>
<comment type="caution">
    <text evidence="1">The sequence shown here is derived from an EMBL/GenBank/DDBJ whole genome shotgun (WGS) entry which is preliminary data.</text>
</comment>
<keyword evidence="2" id="KW-1185">Reference proteome</keyword>
<evidence type="ECO:0000313" key="2">
    <source>
        <dbReference type="Proteomes" id="UP000320735"/>
    </source>
</evidence>
<name>A0A5C6BRP4_9PLAN</name>
<evidence type="ECO:0000313" key="1">
    <source>
        <dbReference type="EMBL" id="TWU13354.1"/>
    </source>
</evidence>
<gene>
    <name evidence="1" type="ORF">CA54_21890</name>
</gene>
<accession>A0A5C6BRP4</accession>
<sequence length="256" mass="28766">MAIIDPVYLCLPYDINPANLFDIGRMLRNVSDVCRDAGATPILVHHLKKGIANPYVPGQLEDIGWAGFQEFFRQWMLINRREPYEVGSGLHRLWFSTGGSAGHSSLLGLDIFEGIYDPSGASPRVWDVTTLKPHEVNRASEDRREEAKEAKAEFRVRTRLDRNRRKIIDVMVGQPNGHTLSSLADQARMSRQRASEAIESRVEDGQLIACKVVKGKNKRELDGYQLANDDDGEFNPDRLTRIACPSGSNVKKKLAH</sequence>
<dbReference type="AlphaFoldDB" id="A0A5C6BRP4"/>
<proteinExistence type="predicted"/>
<protein>
    <submittedName>
        <fullName evidence="1">Uncharacterized protein</fullName>
    </submittedName>
</protein>